<gene>
    <name evidence="6" type="ORF">DFR42_10221</name>
</gene>
<protein>
    <submittedName>
        <fullName evidence="6">DNA-binding transcriptional LysR family regulator</fullName>
    </submittedName>
</protein>
<dbReference type="FunFam" id="1.10.10.10:FF:000001">
    <property type="entry name" value="LysR family transcriptional regulator"/>
    <property type="match status" value="1"/>
</dbReference>
<dbReference type="SUPFAM" id="SSF46785">
    <property type="entry name" value="Winged helix' DNA-binding domain"/>
    <property type="match status" value="1"/>
</dbReference>
<dbReference type="RefSeq" id="WP_110254309.1">
    <property type="nucleotide sequence ID" value="NZ_QJKB01000002.1"/>
</dbReference>
<comment type="caution">
    <text evidence="6">The sequence shown here is derived from an EMBL/GenBank/DDBJ whole genome shotgun (WGS) entry which is preliminary data.</text>
</comment>
<dbReference type="PANTHER" id="PTHR30419:SF8">
    <property type="entry name" value="NITROGEN ASSIMILATION TRANSCRIPTIONAL ACTIVATOR-RELATED"/>
    <property type="match status" value="1"/>
</dbReference>
<sequence length="319" mass="35353">MIDTLPIEKYFARQLKIKHLRLLVELADKQTVAQVAATLHVSQPAVSKMLGEMEEGIGVKLFERAGRGIKPTPSGECLIRHAREVLFNLQKAHQEMRSLATGTVGKVTVGILSVVSTTIIPKAVKILKASWPNVTLCIMDGTVDQLLQELREGKIDLIIGRVFSERAAEHLQEEVLYDDPLVIVTSSKNPLARRDNLTWMDLNNLPWILSVEESPTHQRMINLLAKNGLNKPTDVIESVSRSVNVPLLMEPPRLGLLSLSAARQLVAEGVLQILPLNLGHLPSPVGMIWTKTRPLSHAALTFQDCIRQASQSYKNMLIS</sequence>
<keyword evidence="4" id="KW-0804">Transcription</keyword>
<dbReference type="Pfam" id="PF00126">
    <property type="entry name" value="HTH_1"/>
    <property type="match status" value="1"/>
</dbReference>
<comment type="similarity">
    <text evidence="1">Belongs to the LysR transcriptional regulatory family.</text>
</comment>
<dbReference type="InterPro" id="IPR036388">
    <property type="entry name" value="WH-like_DNA-bd_sf"/>
</dbReference>
<dbReference type="AlphaFoldDB" id="A0A318J6X4"/>
<dbReference type="PRINTS" id="PR00039">
    <property type="entry name" value="HTHLYSR"/>
</dbReference>
<accession>A0A318J6X4</accession>
<reference evidence="6 7" key="1">
    <citation type="submission" date="2018-05" db="EMBL/GenBank/DDBJ databases">
        <title>Genomic Encyclopedia of Type Strains, Phase IV (KMG-IV): sequencing the most valuable type-strain genomes for metagenomic binning, comparative biology and taxonomic classification.</title>
        <authorList>
            <person name="Goeker M."/>
        </authorList>
    </citation>
    <scope>NUCLEOTIDE SEQUENCE [LARGE SCALE GENOMIC DNA]</scope>
    <source>
        <strain evidence="6 7">DSM 19792</strain>
    </source>
</reference>
<dbReference type="Gene3D" id="3.40.190.10">
    <property type="entry name" value="Periplasmic binding protein-like II"/>
    <property type="match status" value="2"/>
</dbReference>
<dbReference type="GO" id="GO:0003700">
    <property type="term" value="F:DNA-binding transcription factor activity"/>
    <property type="evidence" value="ECO:0007669"/>
    <property type="project" value="InterPro"/>
</dbReference>
<evidence type="ECO:0000259" key="5">
    <source>
        <dbReference type="PROSITE" id="PS50931"/>
    </source>
</evidence>
<dbReference type="OrthoDB" id="5914299at2"/>
<dbReference type="GO" id="GO:0005829">
    <property type="term" value="C:cytosol"/>
    <property type="evidence" value="ECO:0007669"/>
    <property type="project" value="TreeGrafter"/>
</dbReference>
<dbReference type="Pfam" id="PF03466">
    <property type="entry name" value="LysR_substrate"/>
    <property type="match status" value="1"/>
</dbReference>
<keyword evidence="7" id="KW-1185">Reference proteome</keyword>
<dbReference type="EMBL" id="QJKB01000002">
    <property type="protein sequence ID" value="PXX44809.1"/>
    <property type="molecule type" value="Genomic_DNA"/>
</dbReference>
<dbReference type="InterPro" id="IPR005119">
    <property type="entry name" value="LysR_subst-bd"/>
</dbReference>
<evidence type="ECO:0000313" key="7">
    <source>
        <dbReference type="Proteomes" id="UP000247792"/>
    </source>
</evidence>
<name>A0A318J6X4_9BURK</name>
<evidence type="ECO:0000256" key="1">
    <source>
        <dbReference type="ARBA" id="ARBA00009437"/>
    </source>
</evidence>
<keyword evidence="3 6" id="KW-0238">DNA-binding</keyword>
<evidence type="ECO:0000313" key="6">
    <source>
        <dbReference type="EMBL" id="PXX44809.1"/>
    </source>
</evidence>
<dbReference type="GO" id="GO:0003677">
    <property type="term" value="F:DNA binding"/>
    <property type="evidence" value="ECO:0007669"/>
    <property type="project" value="UniProtKB-KW"/>
</dbReference>
<dbReference type="PANTHER" id="PTHR30419">
    <property type="entry name" value="HTH-TYPE TRANSCRIPTIONAL REGULATOR YBHD"/>
    <property type="match status" value="1"/>
</dbReference>
<dbReference type="InterPro" id="IPR000847">
    <property type="entry name" value="LysR_HTH_N"/>
</dbReference>
<feature type="domain" description="HTH lysR-type" evidence="5">
    <location>
        <begin position="15"/>
        <end position="72"/>
    </location>
</feature>
<dbReference type="SUPFAM" id="SSF53850">
    <property type="entry name" value="Periplasmic binding protein-like II"/>
    <property type="match status" value="1"/>
</dbReference>
<keyword evidence="2" id="KW-0805">Transcription regulation</keyword>
<evidence type="ECO:0000256" key="3">
    <source>
        <dbReference type="ARBA" id="ARBA00023125"/>
    </source>
</evidence>
<proteinExistence type="inferred from homology"/>
<dbReference type="InterPro" id="IPR036390">
    <property type="entry name" value="WH_DNA-bd_sf"/>
</dbReference>
<dbReference type="Gene3D" id="1.10.10.10">
    <property type="entry name" value="Winged helix-like DNA-binding domain superfamily/Winged helix DNA-binding domain"/>
    <property type="match status" value="1"/>
</dbReference>
<dbReference type="PROSITE" id="PS50931">
    <property type="entry name" value="HTH_LYSR"/>
    <property type="match status" value="1"/>
</dbReference>
<dbReference type="InterPro" id="IPR050950">
    <property type="entry name" value="HTH-type_LysR_regulators"/>
</dbReference>
<evidence type="ECO:0000256" key="2">
    <source>
        <dbReference type="ARBA" id="ARBA00023015"/>
    </source>
</evidence>
<dbReference type="Proteomes" id="UP000247792">
    <property type="component" value="Unassembled WGS sequence"/>
</dbReference>
<organism evidence="6 7">
    <name type="scientific">Undibacterium pigrum</name>
    <dbReference type="NCBI Taxonomy" id="401470"/>
    <lineage>
        <taxon>Bacteria</taxon>
        <taxon>Pseudomonadati</taxon>
        <taxon>Pseudomonadota</taxon>
        <taxon>Betaproteobacteria</taxon>
        <taxon>Burkholderiales</taxon>
        <taxon>Oxalobacteraceae</taxon>
        <taxon>Undibacterium</taxon>
    </lineage>
</organism>
<evidence type="ECO:0000256" key="4">
    <source>
        <dbReference type="ARBA" id="ARBA00023163"/>
    </source>
</evidence>